<evidence type="ECO:0000313" key="4">
    <source>
        <dbReference type="EMBL" id="CAD7642541.1"/>
    </source>
</evidence>
<evidence type="ECO:0000256" key="2">
    <source>
        <dbReference type="SAM" id="MobiDB-lite"/>
    </source>
</evidence>
<feature type="region of interest" description="Disordered" evidence="2">
    <location>
        <begin position="1"/>
        <end position="44"/>
    </location>
</feature>
<feature type="compositionally biased region" description="Basic and acidic residues" evidence="2">
    <location>
        <begin position="430"/>
        <end position="465"/>
    </location>
</feature>
<name>A0A7R9LIZ8_9ACAR</name>
<organism evidence="4">
    <name type="scientific">Oppiella nova</name>
    <dbReference type="NCBI Taxonomy" id="334625"/>
    <lineage>
        <taxon>Eukaryota</taxon>
        <taxon>Metazoa</taxon>
        <taxon>Ecdysozoa</taxon>
        <taxon>Arthropoda</taxon>
        <taxon>Chelicerata</taxon>
        <taxon>Arachnida</taxon>
        <taxon>Acari</taxon>
        <taxon>Acariformes</taxon>
        <taxon>Sarcoptiformes</taxon>
        <taxon>Oribatida</taxon>
        <taxon>Brachypylina</taxon>
        <taxon>Oppioidea</taxon>
        <taxon>Oppiidae</taxon>
        <taxon>Oppiella</taxon>
    </lineage>
</organism>
<dbReference type="PANTHER" id="PTHR12854">
    <property type="entry name" value="ATAXIN 2-RELATED"/>
    <property type="match status" value="1"/>
</dbReference>
<feature type="compositionally biased region" description="Basic and acidic residues" evidence="2">
    <location>
        <begin position="259"/>
        <end position="269"/>
    </location>
</feature>
<sequence>MNSNPKRGNKTRPQMTSHTNNNSSLQNINTKSSQMRQKSGPVVERAATPEGVYHNGRVMHCTTSLVGCLVHIETKDGNKYEGVLRTFSPDFELVIDYVTKLEANFTPIIGNIGTLLASLQADNQVSHRVIFHFPDVVKLHAINVDLNYATNKGHMMTDTEISRFDSRQLSRDKELVPWDGGAGDSGDELGDEPSANGLSAQNGWTAEDMFRVNESRFAVKSDFNPTLEQYTCPLPQGEGEEYEERDRKASQLAAVIEGDPSRQERYNKENDDDEEAYSAVVRPTETTSSNQHNSRGSRGSGGGGGGGGRMPRNNSNYSNNSGPPGARSGGRSGPSSGPLMTSSPAFHNKNSGYNKQFVNTTSNANMGPPYKSQSYREDQVSNYGPPSGYNYSKHDSEDSPTAHTAPPGHQNPLPQRSIDSNRRQPPTSGKRKEELNSDPKYSNEYKSTPELRDRDVTDKGDKPDSVDSPPSTGAASEPEVAKKSTLNPNAKSFTPRLPMTPINPSATPPSVSSTPSSTMSMPITGQMTHQVLQPAHSMGQQSHVAAVTQSHATRFTNPLMQMQTLYNVNPQGLTMSLGNPYLIQNMAAMAPTYAGAQSNPSQQRTFRTKAPQQQYTHAVRHDFPQQTAHVAAAVTGHPVLATGPMGTAQQSIGPTVSYQQTMVNNANPQHMYTPHMYTPFHPRMNVNVLQQHSGGMQMAMPQAVQYDPSQLQHIYATGVQLQHLVSQPHQHMTNSGPHSGHSTPQSATPTTPLHGGPAPSPVHHQPNQPPTPTPQQAVMYANVTSPHNQNPGHHQSSGAPYPNIVLLPTGQAMAGGHHSGGHGAPLHPAHALSHNSTQANHHNPGGPPTAILPVQLIASSNAANYNASAGT</sequence>
<dbReference type="Pfam" id="PF06741">
    <property type="entry name" value="LsmAD"/>
    <property type="match status" value="1"/>
</dbReference>
<feature type="compositionally biased region" description="Polar residues" evidence="2">
    <location>
        <begin position="729"/>
        <end position="751"/>
    </location>
</feature>
<feature type="domain" description="LsmAD" evidence="3">
    <location>
        <begin position="217"/>
        <end position="283"/>
    </location>
</feature>
<feature type="compositionally biased region" description="Polar residues" evidence="2">
    <location>
        <begin position="339"/>
        <end position="365"/>
    </location>
</feature>
<feature type="compositionally biased region" description="Polar residues" evidence="2">
    <location>
        <begin position="782"/>
        <end position="798"/>
    </location>
</feature>
<feature type="compositionally biased region" description="Polar residues" evidence="2">
    <location>
        <begin position="412"/>
        <end position="427"/>
    </location>
</feature>
<dbReference type="InterPro" id="IPR009604">
    <property type="entry name" value="LsmAD_domain"/>
</dbReference>
<accession>A0A7R9LIZ8</accession>
<protein>
    <recommendedName>
        <fullName evidence="3">LsmAD domain-containing protein</fullName>
    </recommendedName>
</protein>
<dbReference type="InterPro" id="IPR045117">
    <property type="entry name" value="ATXN2-like"/>
</dbReference>
<dbReference type="OrthoDB" id="2275718at2759"/>
<proteinExistence type="inferred from homology"/>
<feature type="region of interest" description="Disordered" evidence="2">
    <location>
        <begin position="175"/>
        <end position="200"/>
    </location>
</feature>
<evidence type="ECO:0000256" key="1">
    <source>
        <dbReference type="ARBA" id="ARBA00007503"/>
    </source>
</evidence>
<feature type="compositionally biased region" description="Low complexity" evidence="2">
    <location>
        <begin position="313"/>
        <end position="326"/>
    </location>
</feature>
<feature type="compositionally biased region" description="Polar residues" evidence="2">
    <location>
        <begin position="284"/>
        <end position="293"/>
    </location>
</feature>
<dbReference type="SMART" id="SM01272">
    <property type="entry name" value="LsmAD"/>
    <property type="match status" value="1"/>
</dbReference>
<gene>
    <name evidence="4" type="ORF">ONB1V03_LOCUS3646</name>
</gene>
<feature type="compositionally biased region" description="Gly residues" evidence="2">
    <location>
        <begin position="298"/>
        <end position="309"/>
    </location>
</feature>
<dbReference type="GO" id="GO:0034063">
    <property type="term" value="P:stress granule assembly"/>
    <property type="evidence" value="ECO:0007669"/>
    <property type="project" value="TreeGrafter"/>
</dbReference>
<dbReference type="Pfam" id="PF14438">
    <property type="entry name" value="SM-ATX"/>
    <property type="match status" value="1"/>
</dbReference>
<dbReference type="Pfam" id="PF07145">
    <property type="entry name" value="PAM2"/>
    <property type="match status" value="1"/>
</dbReference>
<dbReference type="Proteomes" id="UP000728032">
    <property type="component" value="Unassembled WGS sequence"/>
</dbReference>
<feature type="region of interest" description="Disordered" evidence="2">
    <location>
        <begin position="227"/>
        <end position="519"/>
    </location>
</feature>
<dbReference type="EMBL" id="OC915945">
    <property type="protein sequence ID" value="CAD7642541.1"/>
    <property type="molecule type" value="Genomic_DNA"/>
</dbReference>
<dbReference type="PANTHER" id="PTHR12854:SF7">
    <property type="entry name" value="ATAXIN-2 HOMOLOG"/>
    <property type="match status" value="1"/>
</dbReference>
<feature type="region of interest" description="Disordered" evidence="2">
    <location>
        <begin position="729"/>
        <end position="851"/>
    </location>
</feature>
<dbReference type="GO" id="GO:0003729">
    <property type="term" value="F:mRNA binding"/>
    <property type="evidence" value="ECO:0007669"/>
    <property type="project" value="TreeGrafter"/>
</dbReference>
<dbReference type="GO" id="GO:0010494">
    <property type="term" value="C:cytoplasmic stress granule"/>
    <property type="evidence" value="ECO:0007669"/>
    <property type="project" value="TreeGrafter"/>
</dbReference>
<evidence type="ECO:0000313" key="5">
    <source>
        <dbReference type="Proteomes" id="UP000728032"/>
    </source>
</evidence>
<feature type="compositionally biased region" description="Low complexity" evidence="2">
    <location>
        <begin position="824"/>
        <end position="834"/>
    </location>
</feature>
<comment type="similarity">
    <text evidence="1">Belongs to the ataxin-2 family.</text>
</comment>
<dbReference type="InterPro" id="IPR009818">
    <property type="entry name" value="PAM2_motif"/>
</dbReference>
<reference evidence="4" key="1">
    <citation type="submission" date="2020-11" db="EMBL/GenBank/DDBJ databases">
        <authorList>
            <person name="Tran Van P."/>
        </authorList>
    </citation>
    <scope>NUCLEOTIDE SEQUENCE</scope>
</reference>
<dbReference type="AlphaFoldDB" id="A0A7R9LIZ8"/>
<evidence type="ECO:0000259" key="3">
    <source>
        <dbReference type="SMART" id="SM01272"/>
    </source>
</evidence>
<dbReference type="CDD" id="cd00600">
    <property type="entry name" value="Sm_like"/>
    <property type="match status" value="1"/>
</dbReference>
<dbReference type="InterPro" id="IPR025852">
    <property type="entry name" value="SM_dom_ATX"/>
</dbReference>
<dbReference type="EMBL" id="CAJPVJ010001120">
    <property type="protein sequence ID" value="CAG2164086.1"/>
    <property type="molecule type" value="Genomic_DNA"/>
</dbReference>
<keyword evidence="5" id="KW-1185">Reference proteome</keyword>
<feature type="compositionally biased region" description="Polar residues" evidence="2">
    <location>
        <begin position="1"/>
        <end position="37"/>
    </location>
</feature>
<feature type="compositionally biased region" description="Low complexity" evidence="2">
    <location>
        <begin position="504"/>
        <end position="519"/>
    </location>
</feature>